<dbReference type="Pfam" id="PF07686">
    <property type="entry name" value="V-set"/>
    <property type="match status" value="1"/>
</dbReference>
<evidence type="ECO:0000313" key="4">
    <source>
        <dbReference type="Proteomes" id="UP000515145"/>
    </source>
</evidence>
<feature type="signal peptide" evidence="2">
    <location>
        <begin position="1"/>
        <end position="18"/>
    </location>
</feature>
<keyword evidence="1" id="KW-0472">Membrane</keyword>
<evidence type="ECO:0000256" key="1">
    <source>
        <dbReference type="SAM" id="Phobius"/>
    </source>
</evidence>
<dbReference type="AlphaFoldDB" id="A0A6P7IMM3"/>
<dbReference type="OrthoDB" id="9422899at2759"/>
<feature type="transmembrane region" description="Helical" evidence="1">
    <location>
        <begin position="153"/>
        <end position="178"/>
    </location>
</feature>
<dbReference type="InParanoid" id="A0A6P7IMM3"/>
<dbReference type="InterPro" id="IPR013106">
    <property type="entry name" value="Ig_V-set"/>
</dbReference>
<dbReference type="Gene3D" id="2.60.40.10">
    <property type="entry name" value="Immunoglobulins"/>
    <property type="match status" value="1"/>
</dbReference>
<dbReference type="SMART" id="SM00409">
    <property type="entry name" value="IG"/>
    <property type="match status" value="1"/>
</dbReference>
<evidence type="ECO:0000313" key="5">
    <source>
        <dbReference type="RefSeq" id="XP_028266748.1"/>
    </source>
</evidence>
<dbReference type="PANTHER" id="PTHR15193">
    <property type="entry name" value="CD83 ANTIGEN"/>
    <property type="match status" value="1"/>
</dbReference>
<keyword evidence="1" id="KW-1133">Transmembrane helix</keyword>
<reference evidence="5" key="1">
    <citation type="submission" date="2025-08" db="UniProtKB">
        <authorList>
            <consortium name="RefSeq"/>
        </authorList>
    </citation>
    <scope>IDENTIFICATION</scope>
</reference>
<dbReference type="PROSITE" id="PS50835">
    <property type="entry name" value="IG_LIKE"/>
    <property type="match status" value="1"/>
</dbReference>
<dbReference type="InterPro" id="IPR003598">
    <property type="entry name" value="Ig_sub2"/>
</dbReference>
<protein>
    <submittedName>
        <fullName evidence="5">Uncharacterized protein LOC114439149 isoform X1</fullName>
    </submittedName>
</protein>
<dbReference type="RefSeq" id="XP_028266748.1">
    <property type="nucleotide sequence ID" value="XM_028410947.1"/>
</dbReference>
<accession>A0A6P7IMM3</accession>
<dbReference type="SMART" id="SM00408">
    <property type="entry name" value="IGc2"/>
    <property type="match status" value="1"/>
</dbReference>
<organism evidence="4 5">
    <name type="scientific">Parambassis ranga</name>
    <name type="common">Indian glassy fish</name>
    <dbReference type="NCBI Taxonomy" id="210632"/>
    <lineage>
        <taxon>Eukaryota</taxon>
        <taxon>Metazoa</taxon>
        <taxon>Chordata</taxon>
        <taxon>Craniata</taxon>
        <taxon>Vertebrata</taxon>
        <taxon>Euteleostomi</taxon>
        <taxon>Actinopterygii</taxon>
        <taxon>Neopterygii</taxon>
        <taxon>Teleostei</taxon>
        <taxon>Neoteleostei</taxon>
        <taxon>Acanthomorphata</taxon>
        <taxon>Ovalentaria</taxon>
        <taxon>Ambassidae</taxon>
        <taxon>Parambassis</taxon>
    </lineage>
</organism>
<dbReference type="InterPro" id="IPR007110">
    <property type="entry name" value="Ig-like_dom"/>
</dbReference>
<dbReference type="InterPro" id="IPR003599">
    <property type="entry name" value="Ig_sub"/>
</dbReference>
<keyword evidence="2" id="KW-0732">Signal</keyword>
<name>A0A6P7IMM3_9TELE</name>
<evidence type="ECO:0000259" key="3">
    <source>
        <dbReference type="PROSITE" id="PS50835"/>
    </source>
</evidence>
<dbReference type="Proteomes" id="UP000515145">
    <property type="component" value="Chromosome 7"/>
</dbReference>
<gene>
    <name evidence="5" type="primary">LOC114439149</name>
</gene>
<dbReference type="InterPro" id="IPR036179">
    <property type="entry name" value="Ig-like_dom_sf"/>
</dbReference>
<proteinExistence type="predicted"/>
<keyword evidence="4" id="KW-1185">Reference proteome</keyword>
<dbReference type="InterPro" id="IPR013783">
    <property type="entry name" value="Ig-like_fold"/>
</dbReference>
<dbReference type="PANTHER" id="PTHR15193:SF2">
    <property type="match status" value="1"/>
</dbReference>
<sequence length="207" mass="23066">MCQAVLFIKLLLVHYATQSQLQAACNTDVALQCPGVSNSTDFLSVTWYKFMNNEKAGIIRGNGVHTPQRYKYHRDASLGDKQSLLLGGVTPEDSGRYECAIHAKVGGKNQYYEVHLTVHECTTQLEMTTVPNTLTNMTLSSQPCHKQGQDLPVVWSVVGYVALAVAKIILSLFTIWGLSKQMVKVQKLLWYLMSLLVSANGRNKQCR</sequence>
<dbReference type="GeneID" id="114439149"/>
<keyword evidence="1" id="KW-0812">Transmembrane</keyword>
<dbReference type="SUPFAM" id="SSF48726">
    <property type="entry name" value="Immunoglobulin"/>
    <property type="match status" value="1"/>
</dbReference>
<feature type="domain" description="Ig-like" evidence="3">
    <location>
        <begin position="26"/>
        <end position="117"/>
    </location>
</feature>
<evidence type="ECO:0000256" key="2">
    <source>
        <dbReference type="SAM" id="SignalP"/>
    </source>
</evidence>
<feature type="chain" id="PRO_5028414931" evidence="2">
    <location>
        <begin position="19"/>
        <end position="207"/>
    </location>
</feature>